<sequence>MNLDSDISDSETHNANIQQRIRRAAHARVVQMEDDLIQYDHYTRAESARRTLSNTLTQLETHILRSADSRRLLKTVEEALEVQKSAHEGLLSCIPLLSQRSSQAAALTDKLSSTPELLELIFLQLGNADLLKGMQVCRLFNESIMGSARLARKLGLRADHGGKVYFPTHDLWFADLFCSAEAVEPSKNTPIDQSVQPHLRVHVDVDRVPRKIRVRLSNTMIGDGEVLTGSYVGSRCRSMLICQPPLLTIQAYTSCCAGPRFWRHRHGDDRPPASILTSTTGITVGDILDTTAELQAKHRLCPDASPFNHHADGTVDVHVSFEAAVKAEEGDPFYVRERRRMVKEKEKKRERIERQGRIDAYAAAKRTARDEGRAIPTLAEFEAAAAAAAAALAAESLALHDGSFE</sequence>
<organism evidence="1 2">
    <name type="scientific">Elasticomyces elasticus</name>
    <dbReference type="NCBI Taxonomy" id="574655"/>
    <lineage>
        <taxon>Eukaryota</taxon>
        <taxon>Fungi</taxon>
        <taxon>Dikarya</taxon>
        <taxon>Ascomycota</taxon>
        <taxon>Pezizomycotina</taxon>
        <taxon>Dothideomycetes</taxon>
        <taxon>Dothideomycetidae</taxon>
        <taxon>Mycosphaerellales</taxon>
        <taxon>Teratosphaeriaceae</taxon>
        <taxon>Elasticomyces</taxon>
    </lineage>
</organism>
<reference evidence="1" key="1">
    <citation type="submission" date="2023-08" db="EMBL/GenBank/DDBJ databases">
        <title>Black Yeasts Isolated from many extreme environments.</title>
        <authorList>
            <person name="Coleine C."/>
            <person name="Stajich J.E."/>
            <person name="Selbmann L."/>
        </authorList>
    </citation>
    <scope>NUCLEOTIDE SEQUENCE</scope>
    <source>
        <strain evidence="1">CCFEE 5810</strain>
    </source>
</reference>
<dbReference type="Proteomes" id="UP001310594">
    <property type="component" value="Unassembled WGS sequence"/>
</dbReference>
<name>A0AAN7VLF8_9PEZI</name>
<dbReference type="EMBL" id="JAVRQU010000021">
    <property type="protein sequence ID" value="KAK5691537.1"/>
    <property type="molecule type" value="Genomic_DNA"/>
</dbReference>
<gene>
    <name evidence="1" type="ORF">LTR97_011530</name>
</gene>
<dbReference type="AlphaFoldDB" id="A0AAN7VLF8"/>
<evidence type="ECO:0000313" key="1">
    <source>
        <dbReference type="EMBL" id="KAK5691537.1"/>
    </source>
</evidence>
<proteinExistence type="predicted"/>
<evidence type="ECO:0000313" key="2">
    <source>
        <dbReference type="Proteomes" id="UP001310594"/>
    </source>
</evidence>
<protein>
    <recommendedName>
        <fullName evidence="3">F-box domain-containing protein</fullName>
    </recommendedName>
</protein>
<comment type="caution">
    <text evidence="1">The sequence shown here is derived from an EMBL/GenBank/DDBJ whole genome shotgun (WGS) entry which is preliminary data.</text>
</comment>
<accession>A0AAN7VLF8</accession>
<evidence type="ECO:0008006" key="3">
    <source>
        <dbReference type="Google" id="ProtNLM"/>
    </source>
</evidence>